<dbReference type="EMBL" id="MFGW01000157">
    <property type="protein sequence ID" value="OGF63627.1"/>
    <property type="molecule type" value="Genomic_DNA"/>
</dbReference>
<evidence type="ECO:0000313" key="2">
    <source>
        <dbReference type="EMBL" id="OGF63627.1"/>
    </source>
</evidence>
<feature type="domain" description="Uncharacterized protein TP-0789" evidence="1">
    <location>
        <begin position="74"/>
        <end position="257"/>
    </location>
</feature>
<dbReference type="Pfam" id="PF17131">
    <property type="entry name" value="LolA_like"/>
    <property type="match status" value="1"/>
</dbReference>
<organism evidence="2 3">
    <name type="scientific">Candidatus Fischerbacteria bacterium RBG_13_37_8</name>
    <dbReference type="NCBI Taxonomy" id="1817863"/>
    <lineage>
        <taxon>Bacteria</taxon>
        <taxon>Candidatus Fischeribacteriota</taxon>
    </lineage>
</organism>
<dbReference type="Gene3D" id="2.50.20.10">
    <property type="entry name" value="Lipoprotein localisation LolA/LolB/LppX"/>
    <property type="match status" value="1"/>
</dbReference>
<evidence type="ECO:0000313" key="3">
    <source>
        <dbReference type="Proteomes" id="UP000178943"/>
    </source>
</evidence>
<comment type="caution">
    <text evidence="2">The sequence shown here is derived from an EMBL/GenBank/DDBJ whole genome shotgun (WGS) entry which is preliminary data.</text>
</comment>
<dbReference type="STRING" id="1817863.A2Y62_01895"/>
<reference evidence="2 3" key="1">
    <citation type="journal article" date="2016" name="Nat. Commun.">
        <title>Thousands of microbial genomes shed light on interconnected biogeochemical processes in an aquifer system.</title>
        <authorList>
            <person name="Anantharaman K."/>
            <person name="Brown C.T."/>
            <person name="Hug L.A."/>
            <person name="Sharon I."/>
            <person name="Castelle C.J."/>
            <person name="Probst A.J."/>
            <person name="Thomas B.C."/>
            <person name="Singh A."/>
            <person name="Wilkins M.J."/>
            <person name="Karaoz U."/>
            <person name="Brodie E.L."/>
            <person name="Williams K.H."/>
            <person name="Hubbard S.S."/>
            <person name="Banfield J.F."/>
        </authorList>
    </citation>
    <scope>NUCLEOTIDE SEQUENCE [LARGE SCALE GENOMIC DNA]</scope>
</reference>
<gene>
    <name evidence="2" type="ORF">A2Y62_01895</name>
</gene>
<dbReference type="CDD" id="cd16329">
    <property type="entry name" value="LolA_like"/>
    <property type="match status" value="1"/>
</dbReference>
<dbReference type="Proteomes" id="UP000178943">
    <property type="component" value="Unassembled WGS sequence"/>
</dbReference>
<dbReference type="InterPro" id="IPR033399">
    <property type="entry name" value="TP_0789-like"/>
</dbReference>
<accession>A0A1F5VJI2</accession>
<protein>
    <recommendedName>
        <fullName evidence="1">Uncharacterized protein TP-0789 domain-containing protein</fullName>
    </recommendedName>
</protein>
<proteinExistence type="predicted"/>
<name>A0A1F5VJI2_9BACT</name>
<sequence>MRQKFLWLILFALFLPINLWALTAEEIMKKSQAAFLYSGKDFKARIQMKLISSGGQQRIRELTMLRKNYGELGGEQKYFIYFFQPADVRNMALMINKFPKKDDDRWLFIPAINMVRRIAAQDKRSSFVGSDFTYEDVSGRDIEDDKYELVKEETFGGKDCFVIKSMPKGAGEDYSSKLSWIDKATFLPIKEEYQDKRDELYKVFTADEIKDIKGFPTVVKRSMRNVQTGHRTEVLFLKSDYDLNVEDSLFSERFLKNPPRKWVE</sequence>
<dbReference type="AlphaFoldDB" id="A0A1F5VJI2"/>
<evidence type="ECO:0000259" key="1">
    <source>
        <dbReference type="Pfam" id="PF17131"/>
    </source>
</evidence>